<evidence type="ECO:0000313" key="1">
    <source>
        <dbReference type="EMBL" id="KXV75437.1"/>
    </source>
</evidence>
<evidence type="ECO:0000313" key="2">
    <source>
        <dbReference type="Proteomes" id="UP000075538"/>
    </source>
</evidence>
<protein>
    <submittedName>
        <fullName evidence="1">Uncharacterized protein</fullName>
    </submittedName>
</protein>
<name>A0A149V5E7_9PROT</name>
<dbReference type="RefSeq" id="WP_061490954.1">
    <property type="nucleotide sequence ID" value="NZ_LHZZ01000529.1"/>
</dbReference>
<proteinExistence type="predicted"/>
<comment type="caution">
    <text evidence="1">The sequence shown here is derived from an EMBL/GenBank/DDBJ whole genome shotgun (WGS) entry which is preliminary data.</text>
</comment>
<dbReference type="EMBL" id="LHZZ01000529">
    <property type="protein sequence ID" value="KXV75437.1"/>
    <property type="molecule type" value="Genomic_DNA"/>
</dbReference>
<gene>
    <name evidence="1" type="ORF">AD953_07485</name>
</gene>
<dbReference type="Proteomes" id="UP000075538">
    <property type="component" value="Unassembled WGS sequence"/>
</dbReference>
<organism evidence="1 2">
    <name type="scientific">Acetobacter malorum</name>
    <dbReference type="NCBI Taxonomy" id="178901"/>
    <lineage>
        <taxon>Bacteria</taxon>
        <taxon>Pseudomonadati</taxon>
        <taxon>Pseudomonadota</taxon>
        <taxon>Alphaproteobacteria</taxon>
        <taxon>Acetobacterales</taxon>
        <taxon>Acetobacteraceae</taxon>
        <taxon>Acetobacter</taxon>
    </lineage>
</organism>
<reference evidence="1 2" key="1">
    <citation type="submission" date="2015-06" db="EMBL/GenBank/DDBJ databases">
        <title>Improved classification and identification of acetic acid bacteria using matrix-assisted laser desorption/ionization time-of-flight mass spectrometry; Gluconobacter nephelii and Gluconobacter uchimurae are later heterotypic synonyms of Gluconobacter japonicus and Gluconobacter oxydans, respectively.</title>
        <authorList>
            <person name="Li L."/>
            <person name="Cleenwerck I."/>
            <person name="De Vuyst L."/>
            <person name="Vandamme P."/>
        </authorList>
    </citation>
    <scope>NUCLEOTIDE SEQUENCE [LARGE SCALE GENOMIC DNA]</scope>
    <source>
        <strain evidence="1 2">LMG 1604</strain>
    </source>
</reference>
<accession>A0A149V5E7</accession>
<dbReference type="PATRIC" id="fig|178901.15.peg.1123"/>
<sequence>MKTLLLTFECPPDVTGGGLCTYVQEYINAKIERREPTVILTADFNVHDEVCTYFGCVKVIRFNPSTGESFKHMGHWAAMSYEFSNQVKKNHHGWFQTGLA</sequence>
<dbReference type="AlphaFoldDB" id="A0A149V5E7"/>